<comment type="caution">
    <text evidence="1">The sequence shown here is derived from an EMBL/GenBank/DDBJ whole genome shotgun (WGS) entry which is preliminary data.</text>
</comment>
<evidence type="ECO:0000313" key="1">
    <source>
        <dbReference type="EMBL" id="OGM02389.1"/>
    </source>
</evidence>
<organism evidence="1 2">
    <name type="scientific">Candidatus Woesebacteria bacterium GWA1_41_8</name>
    <dbReference type="NCBI Taxonomy" id="1802471"/>
    <lineage>
        <taxon>Bacteria</taxon>
        <taxon>Candidatus Woeseibacteriota</taxon>
    </lineage>
</organism>
<reference evidence="1 2" key="1">
    <citation type="journal article" date="2016" name="Nat. Commun.">
        <title>Thousands of microbial genomes shed light on interconnected biogeochemical processes in an aquifer system.</title>
        <authorList>
            <person name="Anantharaman K."/>
            <person name="Brown C.T."/>
            <person name="Hug L.A."/>
            <person name="Sharon I."/>
            <person name="Castelle C.J."/>
            <person name="Probst A.J."/>
            <person name="Thomas B.C."/>
            <person name="Singh A."/>
            <person name="Wilkins M.J."/>
            <person name="Karaoz U."/>
            <person name="Brodie E.L."/>
            <person name="Williams K.H."/>
            <person name="Hubbard S.S."/>
            <person name="Banfield J.F."/>
        </authorList>
    </citation>
    <scope>NUCLEOTIDE SEQUENCE [LARGE SCALE GENOMIC DNA]</scope>
</reference>
<sequence length="90" mass="10260">MKEVAEVRPSTFPQCKKCKFAGQVIKKERHLLVGQEFSKATINIRCHPRRISTAEVFIEPVLETRRPDKSRSTKYGGLTISACPGMKAWR</sequence>
<accession>A0A1F7WJ04</accession>
<name>A0A1F7WJ04_9BACT</name>
<dbReference type="EMBL" id="MGFJ01000022">
    <property type="protein sequence ID" value="OGM02389.1"/>
    <property type="molecule type" value="Genomic_DNA"/>
</dbReference>
<evidence type="ECO:0000313" key="2">
    <source>
        <dbReference type="Proteomes" id="UP000176198"/>
    </source>
</evidence>
<dbReference type="AlphaFoldDB" id="A0A1F7WJ04"/>
<proteinExistence type="predicted"/>
<protein>
    <submittedName>
        <fullName evidence="1">Uncharacterized protein</fullName>
    </submittedName>
</protein>
<gene>
    <name evidence="1" type="ORF">A2115_02905</name>
</gene>
<dbReference type="Proteomes" id="UP000176198">
    <property type="component" value="Unassembled WGS sequence"/>
</dbReference>